<evidence type="ECO:0000256" key="1">
    <source>
        <dbReference type="ARBA" id="ARBA00006566"/>
    </source>
</evidence>
<dbReference type="InterPro" id="IPR014721">
    <property type="entry name" value="Ribsml_uS5_D2-typ_fold_subgr"/>
</dbReference>
<dbReference type="Gene3D" id="3.30.230.10">
    <property type="match status" value="1"/>
</dbReference>
<sequence>MVSPGEDQVPIYPLNEIASKLSEQLKSRGFPCHFVVRAPGRVNLIDGRSRDNFPSNSPVHFLLSLSPSLASVRLSSFSRTCIGEHIDYNGYAVLPMALEQSVYLAVAVQPTGDSIVLSSSNPECVTSTVSIAEALEFGSHCPPDTVQWFHYPLCAYHGIADYVKENQLTCNPPSLVIHVGGAEFGGLWPAAGLSSSSALVVASAIAIMRASGLSIGRRELAGLCARCERYIGMQGGGMDQAASLLGSENSAVLIEFTKPLVTVHPVPLPSDVVFVIAHSGVHARKAATSMYNERVSECRIATRLLIKQSPEPKLNASTRPLCLADAQQAWKLARPGLMLASEETVGSVAERFLKVGIYTRDRLFMDGLMSVYELDLCLTPTTKNMTEFKLRARAEHVYAEAERTLAFYDLCQPLIAAGDTSLLADLPHKLGELMNQSQESCAKLYECSCPALDELVNVCKSAGAIGSRLTGAGWGGCTVSLVPVAGLTQFMHHIRRDYYEKRGFLNREADQLMFVSKPGPSAGVMLVD</sequence>
<dbReference type="Pfam" id="PF00288">
    <property type="entry name" value="GHMP_kinases_N"/>
    <property type="match status" value="1"/>
</dbReference>
<proteinExistence type="inferred from homology"/>
<reference evidence="7" key="1">
    <citation type="submission" date="2019-07" db="EMBL/GenBank/DDBJ databases">
        <title>Annotation for the trematode Paragonimus miyazaki's.</title>
        <authorList>
            <person name="Choi Y.-J."/>
        </authorList>
    </citation>
    <scope>NUCLEOTIDE SEQUENCE</scope>
    <source>
        <strain evidence="7">Japan</strain>
    </source>
</reference>
<evidence type="ECO:0000259" key="5">
    <source>
        <dbReference type="Pfam" id="PF08544"/>
    </source>
</evidence>
<feature type="domain" description="GHMP kinase C-terminal" evidence="5">
    <location>
        <begin position="428"/>
        <end position="482"/>
    </location>
</feature>
<evidence type="ECO:0000313" key="8">
    <source>
        <dbReference type="Proteomes" id="UP000822476"/>
    </source>
</evidence>
<dbReference type="GO" id="GO:0005524">
    <property type="term" value="F:ATP binding"/>
    <property type="evidence" value="ECO:0007669"/>
    <property type="project" value="UniProtKB-KW"/>
</dbReference>
<dbReference type="OrthoDB" id="187738at2759"/>
<gene>
    <name evidence="7" type="ORF">EG68_06103</name>
</gene>
<dbReference type="GO" id="GO:0006012">
    <property type="term" value="P:galactose metabolic process"/>
    <property type="evidence" value="ECO:0007669"/>
    <property type="project" value="InterPro"/>
</dbReference>
<dbReference type="Gene3D" id="3.30.70.3170">
    <property type="match status" value="1"/>
</dbReference>
<keyword evidence="3" id="KW-0067">ATP-binding</keyword>
<dbReference type="SUPFAM" id="SSF55060">
    <property type="entry name" value="GHMP Kinase, C-terminal domain"/>
    <property type="match status" value="1"/>
</dbReference>
<keyword evidence="8" id="KW-1185">Reference proteome</keyword>
<dbReference type="InterPro" id="IPR036554">
    <property type="entry name" value="GHMP_kinase_C_sf"/>
</dbReference>
<dbReference type="InterPro" id="IPR020568">
    <property type="entry name" value="Ribosomal_Su5_D2-typ_SF"/>
</dbReference>
<evidence type="ECO:0008006" key="9">
    <source>
        <dbReference type="Google" id="ProtNLM"/>
    </source>
</evidence>
<dbReference type="InterPro" id="IPR006204">
    <property type="entry name" value="GHMP_kinase_N_dom"/>
</dbReference>
<dbReference type="Gene3D" id="1.20.1440.340">
    <property type="match status" value="1"/>
</dbReference>
<dbReference type="InterPro" id="IPR000705">
    <property type="entry name" value="Galactokinase"/>
</dbReference>
<dbReference type="PRINTS" id="PR00959">
    <property type="entry name" value="MEVGALKINASE"/>
</dbReference>
<evidence type="ECO:0000256" key="2">
    <source>
        <dbReference type="ARBA" id="ARBA00022741"/>
    </source>
</evidence>
<dbReference type="InterPro" id="IPR019539">
    <property type="entry name" value="GalKase_N"/>
</dbReference>
<dbReference type="InterPro" id="IPR006206">
    <property type="entry name" value="Mevalonate/galactokinase"/>
</dbReference>
<comment type="caution">
    <text evidence="7">The sequence shown here is derived from an EMBL/GenBank/DDBJ whole genome shotgun (WGS) entry which is preliminary data.</text>
</comment>
<dbReference type="PRINTS" id="PR00473">
    <property type="entry name" value="GALCTOKINASE"/>
</dbReference>
<dbReference type="EMBL" id="JTDE01020959">
    <property type="protein sequence ID" value="KAF7233589.1"/>
    <property type="molecule type" value="Genomic_DNA"/>
</dbReference>
<dbReference type="GO" id="GO:0005829">
    <property type="term" value="C:cytosol"/>
    <property type="evidence" value="ECO:0007669"/>
    <property type="project" value="TreeGrafter"/>
</dbReference>
<evidence type="ECO:0000259" key="4">
    <source>
        <dbReference type="Pfam" id="PF00288"/>
    </source>
</evidence>
<dbReference type="Proteomes" id="UP000822476">
    <property type="component" value="Unassembled WGS sequence"/>
</dbReference>
<feature type="domain" description="GHMP kinase N-terminal" evidence="4">
    <location>
        <begin position="189"/>
        <end position="246"/>
    </location>
</feature>
<protein>
    <recommendedName>
        <fullName evidence="9">Galactokinase</fullName>
    </recommendedName>
</protein>
<organism evidence="7 8">
    <name type="scientific">Paragonimus skrjabini miyazakii</name>
    <dbReference type="NCBI Taxonomy" id="59628"/>
    <lineage>
        <taxon>Eukaryota</taxon>
        <taxon>Metazoa</taxon>
        <taxon>Spiralia</taxon>
        <taxon>Lophotrochozoa</taxon>
        <taxon>Platyhelminthes</taxon>
        <taxon>Trematoda</taxon>
        <taxon>Digenea</taxon>
        <taxon>Plagiorchiida</taxon>
        <taxon>Troglotremata</taxon>
        <taxon>Troglotrematidae</taxon>
        <taxon>Paragonimus</taxon>
    </lineage>
</organism>
<name>A0A8S9YBG2_9TREM</name>
<dbReference type="GO" id="GO:0004335">
    <property type="term" value="F:galactokinase activity"/>
    <property type="evidence" value="ECO:0007669"/>
    <property type="project" value="InterPro"/>
</dbReference>
<accession>A0A8S9YBG2</accession>
<comment type="similarity">
    <text evidence="1">Belongs to the GHMP kinase family. GalK subfamily.</text>
</comment>
<dbReference type="Pfam" id="PF08544">
    <property type="entry name" value="GHMP_kinases_C"/>
    <property type="match status" value="1"/>
</dbReference>
<feature type="domain" description="Galactokinase N-terminal" evidence="6">
    <location>
        <begin position="82"/>
        <end position="107"/>
    </location>
</feature>
<evidence type="ECO:0000313" key="7">
    <source>
        <dbReference type="EMBL" id="KAF7233589.1"/>
    </source>
</evidence>
<dbReference type="PIRSF" id="PIRSF000530">
    <property type="entry name" value="Galactokinase"/>
    <property type="match status" value="1"/>
</dbReference>
<dbReference type="InterPro" id="IPR013750">
    <property type="entry name" value="GHMP_kinase_C_dom"/>
</dbReference>
<dbReference type="Pfam" id="PF10509">
    <property type="entry name" value="GalKase_gal_bdg"/>
    <property type="match status" value="1"/>
</dbReference>
<evidence type="ECO:0000259" key="6">
    <source>
        <dbReference type="Pfam" id="PF10509"/>
    </source>
</evidence>
<dbReference type="SUPFAM" id="SSF54211">
    <property type="entry name" value="Ribosomal protein S5 domain 2-like"/>
    <property type="match status" value="1"/>
</dbReference>
<dbReference type="AlphaFoldDB" id="A0A8S9YBG2"/>
<evidence type="ECO:0000256" key="3">
    <source>
        <dbReference type="ARBA" id="ARBA00022840"/>
    </source>
</evidence>
<keyword evidence="2" id="KW-0547">Nucleotide-binding</keyword>
<dbReference type="PANTHER" id="PTHR10457">
    <property type="entry name" value="MEVALONATE KINASE/GALACTOKINASE"/>
    <property type="match status" value="1"/>
</dbReference>
<dbReference type="PANTHER" id="PTHR10457:SF7">
    <property type="entry name" value="GALACTOKINASE-RELATED"/>
    <property type="match status" value="1"/>
</dbReference>